<dbReference type="SUPFAM" id="SSF51735">
    <property type="entry name" value="NAD(P)-binding Rossmann-fold domains"/>
    <property type="match status" value="2"/>
</dbReference>
<feature type="domain" description="RCK C-terminal" evidence="2">
    <location>
        <begin position="245"/>
        <end position="330"/>
    </location>
</feature>
<dbReference type="Gene3D" id="3.40.50.720">
    <property type="entry name" value="NAD(P)-binding Rossmann-like Domain"/>
    <property type="match status" value="2"/>
</dbReference>
<evidence type="ECO:0000313" key="3">
    <source>
        <dbReference type="EMBL" id="MFC5365802.1"/>
    </source>
</evidence>
<dbReference type="SUPFAM" id="SSF81324">
    <property type="entry name" value="Voltage-gated potassium channels"/>
    <property type="match status" value="1"/>
</dbReference>
<proteinExistence type="predicted"/>
<dbReference type="PANTHER" id="PTHR43833:SF13">
    <property type="entry name" value="POTASSIUM CHANNEL PROTEIN 2-RELATED"/>
    <property type="match status" value="1"/>
</dbReference>
<evidence type="ECO:0000259" key="2">
    <source>
        <dbReference type="PROSITE" id="PS51202"/>
    </source>
</evidence>
<evidence type="ECO:0000259" key="1">
    <source>
        <dbReference type="PROSITE" id="PS51201"/>
    </source>
</evidence>
<accession>A0ABD5R811</accession>
<dbReference type="InterPro" id="IPR036721">
    <property type="entry name" value="RCK_C_sf"/>
</dbReference>
<dbReference type="SUPFAM" id="SSF116726">
    <property type="entry name" value="TrkA C-terminal domain-like"/>
    <property type="match status" value="2"/>
</dbReference>
<dbReference type="InterPro" id="IPR003148">
    <property type="entry name" value="RCK_N"/>
</dbReference>
<feature type="domain" description="RCK C-terminal" evidence="2">
    <location>
        <begin position="457"/>
        <end position="542"/>
    </location>
</feature>
<comment type="caution">
    <text evidence="3">The sequence shown here is derived from an EMBL/GenBank/DDBJ whole genome shotgun (WGS) entry which is preliminary data.</text>
</comment>
<organism evidence="3 4">
    <name type="scientific">Salinirubrum litoreum</name>
    <dbReference type="NCBI Taxonomy" id="1126234"/>
    <lineage>
        <taxon>Archaea</taxon>
        <taxon>Methanobacteriati</taxon>
        <taxon>Methanobacteriota</taxon>
        <taxon>Stenosarchaea group</taxon>
        <taxon>Halobacteria</taxon>
        <taxon>Halobacteriales</taxon>
        <taxon>Haloferacaceae</taxon>
        <taxon>Salinirubrum</taxon>
    </lineage>
</organism>
<dbReference type="Pfam" id="PF02080">
    <property type="entry name" value="TrkA_C"/>
    <property type="match status" value="2"/>
</dbReference>
<keyword evidence="3" id="KW-0813">Transport</keyword>
<dbReference type="InterPro" id="IPR036291">
    <property type="entry name" value="NAD(P)-bd_dom_sf"/>
</dbReference>
<dbReference type="RefSeq" id="WP_227228895.1">
    <property type="nucleotide sequence ID" value="NZ_JAJCVJ010000001.1"/>
</dbReference>
<dbReference type="Pfam" id="PF02254">
    <property type="entry name" value="TrkA_N"/>
    <property type="match status" value="2"/>
</dbReference>
<feature type="domain" description="RCK N-terminal" evidence="1">
    <location>
        <begin position="110"/>
        <end position="225"/>
    </location>
</feature>
<dbReference type="PROSITE" id="PS51201">
    <property type="entry name" value="RCK_N"/>
    <property type="match status" value="2"/>
</dbReference>
<dbReference type="PANTHER" id="PTHR43833">
    <property type="entry name" value="POTASSIUM CHANNEL PROTEIN 2-RELATED-RELATED"/>
    <property type="match status" value="1"/>
</dbReference>
<sequence>MSRAKRRVGYFLVAFVAATLVFTVAYQVGMTVLEGQPRTFTESLLVVVETFTTTGYGEDAGQWSTPTLRILMIVMQLTGVGLLFTTFPFILVPLFEEALATDPPTDTDLEDHVVICTFTPRGDTLVDELDAMDVPYVIVESDRETARDLFEDDYAVVHGDPESVETLEAANLEAATALVADDTDERNASIVLSANEVAPEVRVVSIIEDAEVADYQRYAGADRVVSPRRLLGESLANKATTSVSADLDAIEIGEDFEIAELLVQRGADVVGRKIADSRIAEITGVNIIGAWFRGEFVSPPDPDSVIDEHTILLVSGQEEQVEKLRDLTLSKARRYRRGTVVVAGSGEVGTTASDVLVGEGVPTTVVDLEDKPGVDIVGDITDRRTLKEAGVADARSVLLALDDDTTTIFAALVVNQFSPQTEIIARANERESVSKLYRAGAEYVLALSTVSGRLLASQLLDEEVISPSTQVDVVRTKAPGLAGQSLVQADVRARTNCTVIAAERNGDLITDVGPDFVVRATDDLIVAGIDADINRFAELADAGGTEPQDDSD</sequence>
<dbReference type="Gene3D" id="3.30.70.1450">
    <property type="entry name" value="Regulator of K+ conductance, C-terminal domain"/>
    <property type="match status" value="2"/>
</dbReference>
<feature type="domain" description="RCK N-terminal" evidence="1">
    <location>
        <begin position="337"/>
        <end position="445"/>
    </location>
</feature>
<dbReference type="Gene3D" id="1.10.287.70">
    <property type="match status" value="1"/>
</dbReference>
<dbReference type="InterPro" id="IPR050721">
    <property type="entry name" value="Trk_Ktr_HKT_K-transport"/>
</dbReference>
<evidence type="ECO:0000313" key="4">
    <source>
        <dbReference type="Proteomes" id="UP001596201"/>
    </source>
</evidence>
<gene>
    <name evidence="3" type="ORF">ACFPJ5_02550</name>
</gene>
<keyword evidence="3" id="KW-0407">Ion channel</keyword>
<dbReference type="InterPro" id="IPR006037">
    <property type="entry name" value="RCK_C"/>
</dbReference>
<dbReference type="Proteomes" id="UP001596201">
    <property type="component" value="Unassembled WGS sequence"/>
</dbReference>
<dbReference type="PROSITE" id="PS51202">
    <property type="entry name" value="RCK_C"/>
    <property type="match status" value="2"/>
</dbReference>
<dbReference type="EMBL" id="JBHSKX010000001">
    <property type="protein sequence ID" value="MFC5365802.1"/>
    <property type="molecule type" value="Genomic_DNA"/>
</dbReference>
<keyword evidence="3" id="KW-0406">Ion transport</keyword>
<dbReference type="GO" id="GO:0034220">
    <property type="term" value="P:monoatomic ion transmembrane transport"/>
    <property type="evidence" value="ECO:0007669"/>
    <property type="project" value="UniProtKB-KW"/>
</dbReference>
<protein>
    <submittedName>
        <fullName evidence="3">Potassium channel family protein</fullName>
    </submittedName>
</protein>
<reference evidence="3 4" key="1">
    <citation type="journal article" date="2019" name="Int. J. Syst. Evol. Microbiol.">
        <title>The Global Catalogue of Microorganisms (GCM) 10K type strain sequencing project: providing services to taxonomists for standard genome sequencing and annotation.</title>
        <authorList>
            <consortium name="The Broad Institute Genomics Platform"/>
            <consortium name="The Broad Institute Genome Sequencing Center for Infectious Disease"/>
            <person name="Wu L."/>
            <person name="Ma J."/>
        </authorList>
    </citation>
    <scope>NUCLEOTIDE SEQUENCE [LARGE SCALE GENOMIC DNA]</scope>
    <source>
        <strain evidence="3 4">CGMCC 1.12237</strain>
    </source>
</reference>
<name>A0ABD5R811_9EURY</name>
<keyword evidence="4" id="KW-1185">Reference proteome</keyword>
<dbReference type="AlphaFoldDB" id="A0ABD5R811"/>